<dbReference type="RefSeq" id="WP_014935180.1">
    <property type="nucleotide sequence ID" value="NC_018607.1"/>
</dbReference>
<proteinExistence type="predicted"/>
<dbReference type="EMBL" id="CP003490">
    <property type="protein sequence ID" value="AFR69541.1"/>
    <property type="molecule type" value="Genomic_DNA"/>
</dbReference>
<evidence type="ECO:0000313" key="1">
    <source>
        <dbReference type="EMBL" id="AFR69541.1"/>
    </source>
</evidence>
<organism evidence="1 2">
    <name type="scientific">Brachyspira pilosicoli B2904</name>
    <dbReference type="NCBI Taxonomy" id="1133568"/>
    <lineage>
        <taxon>Bacteria</taxon>
        <taxon>Pseudomonadati</taxon>
        <taxon>Spirochaetota</taxon>
        <taxon>Spirochaetia</taxon>
        <taxon>Brachyspirales</taxon>
        <taxon>Brachyspiraceae</taxon>
        <taxon>Brachyspira</taxon>
    </lineage>
</organism>
<protein>
    <submittedName>
        <fullName evidence="1">Uncharacterized protein</fullName>
    </submittedName>
</protein>
<dbReference type="Proteomes" id="UP000007346">
    <property type="component" value="Chromosome"/>
</dbReference>
<gene>
    <name evidence="1" type="ORF">B2904_orf184</name>
</gene>
<dbReference type="HOGENOM" id="CLU_2367315_0_0_12"/>
<evidence type="ECO:0000313" key="2">
    <source>
        <dbReference type="Proteomes" id="UP000007346"/>
    </source>
</evidence>
<accession>J9U9Z3</accession>
<sequence length="95" mass="11369">MEQLITEEMLDKQRFNLKKQVRYTALIEYKEKILKQIEKEKINARKSSDRLKDILADNPTKAKRTSANAKCSTLWENIRYLELKLEVLEELIKEE</sequence>
<dbReference type="PATRIC" id="fig|1133568.3.peg.183"/>
<dbReference type="AlphaFoldDB" id="J9U9Z3"/>
<reference evidence="1 2" key="1">
    <citation type="journal article" date="2012" name="BMC Genomics">
        <title>Comparative genomics of Brachyspira pilosicoli strains: genome rearrangements, reductions and correlation of genetic compliment with phenotypic diversity.</title>
        <authorList>
            <person name="Mappley L.J."/>
            <person name="Black M.L."/>
            <person name="Abuoun M."/>
            <person name="Darby A.C."/>
            <person name="Woodward M.J."/>
            <person name="Parkhill J."/>
            <person name="Turner A.K."/>
            <person name="Bellgard M.I."/>
            <person name="La T."/>
            <person name="Phillips N.D."/>
            <person name="La Ragione R.M."/>
            <person name="Hampson D.J."/>
        </authorList>
    </citation>
    <scope>NUCLEOTIDE SEQUENCE [LARGE SCALE GENOMIC DNA]</scope>
    <source>
        <strain evidence="1">B2904</strain>
    </source>
</reference>
<dbReference type="KEGG" id="bpj:B2904_orf184"/>
<name>J9U9Z3_BRAPL</name>